<feature type="coiled-coil region" evidence="2">
    <location>
        <begin position="121"/>
        <end position="175"/>
    </location>
</feature>
<evidence type="ECO:0000256" key="4">
    <source>
        <dbReference type="SAM" id="Phobius"/>
    </source>
</evidence>
<evidence type="ECO:0000256" key="2">
    <source>
        <dbReference type="SAM" id="Coils"/>
    </source>
</evidence>
<dbReference type="Gene3D" id="2.40.420.20">
    <property type="match status" value="1"/>
</dbReference>
<protein>
    <submittedName>
        <fullName evidence="5">Efflux RND transporter periplasmic adaptor subunit</fullName>
    </submittedName>
</protein>
<dbReference type="Gene3D" id="1.10.287.470">
    <property type="entry name" value="Helix hairpin bin"/>
    <property type="match status" value="2"/>
</dbReference>
<comment type="similarity">
    <text evidence="1">Belongs to the membrane fusion protein (MFP) (TC 8.A.1) family.</text>
</comment>
<dbReference type="InterPro" id="IPR006143">
    <property type="entry name" value="RND_pump_MFP"/>
</dbReference>
<keyword evidence="2" id="KW-0175">Coiled coil</keyword>
<evidence type="ECO:0000256" key="1">
    <source>
        <dbReference type="ARBA" id="ARBA00009477"/>
    </source>
</evidence>
<keyword evidence="4" id="KW-1133">Transmembrane helix</keyword>
<sequence length="460" mass="50232">MEKGKKLLKNKKVWVFLLLIILAVAIGFIVVVRKQKQKEEQVAEKVYQVKVMEAGETGSDVSLSYTGIVQPEETIQCTFETVGTIETVNVEKGQEVAEGQILCTMDAGDAEDQLDSANRTLEYADKTRKNAQESYENAQEDYATACGTKRELENLNDAIARRDEQQKKVDALKSKLDGMSQYKPGNGSLGNMPETNTEYYSTKLELDSAQSTLEVYQRNVDSAQEAYDKKAKEGADSDEAKAQKERLDSARDALDNANEAYDNAADNVEKAQSAVDKCTLKAPKAGYVVNVSATEGSVSTPIMPAVVLATHDVVINFGVSQTDITSLSAGMAAQIQIGDKTFAGNIKSIDVTPDENTRTYATDVTVDTADPEVYLGELATVEINIGERTGIWLPLSVILNDGNDYVYVVENDRAKREYINVLEVSDDQVLVEGTKAGDKIICEGMKLVRTGSAVSYDKAE</sequence>
<dbReference type="EMBL" id="JACOPG010000004">
    <property type="protein sequence ID" value="MBC5687052.1"/>
    <property type="molecule type" value="Genomic_DNA"/>
</dbReference>
<feature type="region of interest" description="Disordered" evidence="3">
    <location>
        <begin position="224"/>
        <end position="247"/>
    </location>
</feature>
<dbReference type="NCBIfam" id="TIGR01730">
    <property type="entry name" value="RND_mfp"/>
    <property type="match status" value="1"/>
</dbReference>
<comment type="caution">
    <text evidence="5">The sequence shown here is derived from an EMBL/GenBank/DDBJ whole genome shotgun (WGS) entry which is preliminary data.</text>
</comment>
<dbReference type="Gene3D" id="2.40.30.170">
    <property type="match status" value="1"/>
</dbReference>
<proteinExistence type="inferred from homology"/>
<reference evidence="5 6" key="1">
    <citation type="submission" date="2020-08" db="EMBL/GenBank/DDBJ databases">
        <title>Genome public.</title>
        <authorList>
            <person name="Liu C."/>
            <person name="Sun Q."/>
        </authorList>
    </citation>
    <scope>NUCLEOTIDE SEQUENCE [LARGE SCALE GENOMIC DNA]</scope>
    <source>
        <strain evidence="5 6">NSJ-9</strain>
    </source>
</reference>
<dbReference type="PANTHER" id="PTHR30469:SF20">
    <property type="entry name" value="EFFLUX RND TRANSPORTER PERIPLASMIC ADAPTOR SUBUNIT"/>
    <property type="match status" value="1"/>
</dbReference>
<organism evidence="5 6">
    <name type="scientific">Roseburia lenta</name>
    <dbReference type="NCBI Taxonomy" id="2763061"/>
    <lineage>
        <taxon>Bacteria</taxon>
        <taxon>Bacillati</taxon>
        <taxon>Bacillota</taxon>
        <taxon>Clostridia</taxon>
        <taxon>Lachnospirales</taxon>
        <taxon>Lachnospiraceae</taxon>
        <taxon>Roseburia</taxon>
    </lineage>
</organism>
<name>A0ABR7GID6_9FIRM</name>
<feature type="transmembrane region" description="Helical" evidence="4">
    <location>
        <begin position="12"/>
        <end position="32"/>
    </location>
</feature>
<keyword evidence="4" id="KW-0472">Membrane</keyword>
<gene>
    <name evidence="5" type="ORF">H8R94_10620</name>
</gene>
<evidence type="ECO:0000313" key="6">
    <source>
        <dbReference type="Proteomes" id="UP000643810"/>
    </source>
</evidence>
<dbReference type="SUPFAM" id="SSF111369">
    <property type="entry name" value="HlyD-like secretion proteins"/>
    <property type="match status" value="2"/>
</dbReference>
<dbReference type="Proteomes" id="UP000643810">
    <property type="component" value="Unassembled WGS sequence"/>
</dbReference>
<evidence type="ECO:0000313" key="5">
    <source>
        <dbReference type="EMBL" id="MBC5687052.1"/>
    </source>
</evidence>
<accession>A0ABR7GID6</accession>
<dbReference type="PANTHER" id="PTHR30469">
    <property type="entry name" value="MULTIDRUG RESISTANCE PROTEIN MDTA"/>
    <property type="match status" value="1"/>
</dbReference>
<keyword evidence="6" id="KW-1185">Reference proteome</keyword>
<dbReference type="Gene3D" id="2.40.50.100">
    <property type="match status" value="2"/>
</dbReference>
<evidence type="ECO:0000256" key="3">
    <source>
        <dbReference type="SAM" id="MobiDB-lite"/>
    </source>
</evidence>
<keyword evidence="4" id="KW-0812">Transmembrane</keyword>
<feature type="compositionally biased region" description="Basic and acidic residues" evidence="3">
    <location>
        <begin position="226"/>
        <end position="247"/>
    </location>
</feature>
<dbReference type="RefSeq" id="WP_118282010.1">
    <property type="nucleotide sequence ID" value="NZ_JACOPG010000004.1"/>
</dbReference>